<name>A0A399CVT3_9BACT</name>
<comment type="caution">
    <text evidence="1">The sequence shown here is derived from an EMBL/GenBank/DDBJ whole genome shotgun (WGS) entry which is preliminary data.</text>
</comment>
<organism evidence="1 2">
    <name type="scientific">Mariniphaga sediminis</name>
    <dbReference type="NCBI Taxonomy" id="1628158"/>
    <lineage>
        <taxon>Bacteria</taxon>
        <taxon>Pseudomonadati</taxon>
        <taxon>Bacteroidota</taxon>
        <taxon>Bacteroidia</taxon>
        <taxon>Marinilabiliales</taxon>
        <taxon>Prolixibacteraceae</taxon>
        <taxon>Mariniphaga</taxon>
    </lineage>
</organism>
<evidence type="ECO:0000313" key="1">
    <source>
        <dbReference type="EMBL" id="RIH63336.1"/>
    </source>
</evidence>
<proteinExistence type="predicted"/>
<dbReference type="Proteomes" id="UP000266441">
    <property type="component" value="Unassembled WGS sequence"/>
</dbReference>
<gene>
    <name evidence="1" type="ORF">D1164_20335</name>
</gene>
<dbReference type="RefSeq" id="WP_119351741.1">
    <property type="nucleotide sequence ID" value="NZ_QWET01000022.1"/>
</dbReference>
<dbReference type="EMBL" id="QWET01000022">
    <property type="protein sequence ID" value="RIH63336.1"/>
    <property type="molecule type" value="Genomic_DNA"/>
</dbReference>
<dbReference type="OrthoDB" id="1119698at2"/>
<accession>A0A399CVT3</accession>
<protein>
    <submittedName>
        <fullName evidence="1">GxxExxY protein</fullName>
    </submittedName>
</protein>
<evidence type="ECO:0000313" key="2">
    <source>
        <dbReference type="Proteomes" id="UP000266441"/>
    </source>
</evidence>
<sequence length="130" mass="15050">MISKVEIERIGKQIVHSAFEVHTELGPGLLESVYEICLYEELTSRNMLVERQVQIPVFYKGKPVLKDFYIDLLVEKSIIIELKAVECLLPVHEVQLLTYMKLANIKLGYLINFNVPLIKQGIKRKINGYF</sequence>
<keyword evidence="2" id="KW-1185">Reference proteome</keyword>
<dbReference type="InterPro" id="IPR026350">
    <property type="entry name" value="GxxExxY"/>
</dbReference>
<dbReference type="NCBIfam" id="TIGR04256">
    <property type="entry name" value="GxxExxY"/>
    <property type="match status" value="1"/>
</dbReference>
<dbReference type="AlphaFoldDB" id="A0A399CVT3"/>
<dbReference type="Pfam" id="PF13366">
    <property type="entry name" value="PDDEXK_3"/>
    <property type="match status" value="1"/>
</dbReference>
<reference evidence="1 2" key="1">
    <citation type="journal article" date="2015" name="Int. J. Syst. Evol. Microbiol.">
        <title>Mariniphaga sediminis sp. nov., isolated from coastal sediment.</title>
        <authorList>
            <person name="Wang F.Q."/>
            <person name="Shen Q.Y."/>
            <person name="Chen G.J."/>
            <person name="Du Z.J."/>
        </authorList>
    </citation>
    <scope>NUCLEOTIDE SEQUENCE [LARGE SCALE GENOMIC DNA]</scope>
    <source>
        <strain evidence="1 2">SY21</strain>
    </source>
</reference>